<dbReference type="Gene3D" id="3.90.70.10">
    <property type="entry name" value="Cysteine proteinases"/>
    <property type="match status" value="1"/>
</dbReference>
<dbReference type="PANTHER" id="PTHR21646:SF23">
    <property type="entry name" value="UBIQUITIN CARBOXYL-TERMINAL HYDROLASE USP2"/>
    <property type="match status" value="1"/>
</dbReference>
<dbReference type="PROSITE" id="PS00973">
    <property type="entry name" value="USP_2"/>
    <property type="match status" value="1"/>
</dbReference>
<dbReference type="EC" id="3.4.19.12" evidence="2"/>
<dbReference type="InterPro" id="IPR050185">
    <property type="entry name" value="Ub_carboxyl-term_hydrolase"/>
</dbReference>
<dbReference type="Proteomes" id="UP001235939">
    <property type="component" value="Chromosome 11"/>
</dbReference>
<dbReference type="SUPFAM" id="SSF54001">
    <property type="entry name" value="Cysteine proteinases"/>
    <property type="match status" value="1"/>
</dbReference>
<gene>
    <name evidence="4" type="ORF">LAZ67_11000483</name>
</gene>
<organism evidence="4 5">
    <name type="scientific">Cordylochernes scorpioides</name>
    <dbReference type="NCBI Taxonomy" id="51811"/>
    <lineage>
        <taxon>Eukaryota</taxon>
        <taxon>Metazoa</taxon>
        <taxon>Ecdysozoa</taxon>
        <taxon>Arthropoda</taxon>
        <taxon>Chelicerata</taxon>
        <taxon>Arachnida</taxon>
        <taxon>Pseudoscorpiones</taxon>
        <taxon>Cheliferoidea</taxon>
        <taxon>Chernetidae</taxon>
        <taxon>Cordylochernes</taxon>
    </lineage>
</organism>
<evidence type="ECO:0000256" key="1">
    <source>
        <dbReference type="ARBA" id="ARBA00000707"/>
    </source>
</evidence>
<dbReference type="EMBL" id="CP092873">
    <property type="protein sequence ID" value="UYV73716.1"/>
    <property type="molecule type" value="Genomic_DNA"/>
</dbReference>
<name>A0ABY6KXV6_9ARAC</name>
<accession>A0ABY6KXV6</accession>
<protein>
    <recommendedName>
        <fullName evidence="2">ubiquitinyl hydrolase 1</fullName>
        <ecNumber evidence="2">3.4.19.12</ecNumber>
    </recommendedName>
</protein>
<proteinExistence type="predicted"/>
<dbReference type="InterPro" id="IPR038765">
    <property type="entry name" value="Papain-like_cys_pep_sf"/>
</dbReference>
<keyword evidence="5" id="KW-1185">Reference proteome</keyword>
<sequence length="333" mass="38186">MIIFSYFGVYVIGLPSLRDHAAGLFNLGNTCYSNAVSQCLAHTPLILESLLKKFEPKLINFNNISGGLLLESFAKLLNAIWTEESAIRPISFHAQIGMLEEKFGNYTEQDSMEYLQFLLQQLHNEFNLTCETIPFVEFTDEGLKYWHAYLANENSPIANIFAGQTVSAICCQTCQRTSKNYQSFWDFSLPIPKNKNPSLQDCFAQIFENGVLKDYTCENCHTKESIKTLRVSKWPEIMIIQLIRFSAFEINKIDKMVKCPITLDFSKFGSNTKYNLYAIVNHFGNLNTGHYIAACKHPMSAKWYKYDDNIVTSIESKNVITSNAYILFYQKMQ</sequence>
<feature type="domain" description="USP" evidence="3">
    <location>
        <begin position="22"/>
        <end position="332"/>
    </location>
</feature>
<dbReference type="Pfam" id="PF00443">
    <property type="entry name" value="UCH"/>
    <property type="match status" value="1"/>
</dbReference>
<evidence type="ECO:0000256" key="2">
    <source>
        <dbReference type="ARBA" id="ARBA00012759"/>
    </source>
</evidence>
<dbReference type="PROSITE" id="PS50235">
    <property type="entry name" value="USP_3"/>
    <property type="match status" value="1"/>
</dbReference>
<comment type="catalytic activity">
    <reaction evidence="1">
        <text>Thiol-dependent hydrolysis of ester, thioester, amide, peptide and isopeptide bonds formed by the C-terminal Gly of ubiquitin (a 76-residue protein attached to proteins as an intracellular targeting signal).</text>
        <dbReference type="EC" id="3.4.19.12"/>
    </reaction>
</comment>
<evidence type="ECO:0000259" key="3">
    <source>
        <dbReference type="PROSITE" id="PS50235"/>
    </source>
</evidence>
<reference evidence="4 5" key="1">
    <citation type="submission" date="2022-01" db="EMBL/GenBank/DDBJ databases">
        <title>A chromosomal length assembly of Cordylochernes scorpioides.</title>
        <authorList>
            <person name="Zeh D."/>
            <person name="Zeh J."/>
        </authorList>
    </citation>
    <scope>NUCLEOTIDE SEQUENCE [LARGE SCALE GENOMIC DNA]</scope>
    <source>
        <strain evidence="4">IN4F17</strain>
        <tissue evidence="4">Whole Body</tissue>
    </source>
</reference>
<dbReference type="PANTHER" id="PTHR21646">
    <property type="entry name" value="UBIQUITIN CARBOXYL-TERMINAL HYDROLASE"/>
    <property type="match status" value="1"/>
</dbReference>
<evidence type="ECO:0000313" key="4">
    <source>
        <dbReference type="EMBL" id="UYV73716.1"/>
    </source>
</evidence>
<dbReference type="InterPro" id="IPR028889">
    <property type="entry name" value="USP"/>
</dbReference>
<dbReference type="InterPro" id="IPR018200">
    <property type="entry name" value="USP_CS"/>
</dbReference>
<dbReference type="InterPro" id="IPR001394">
    <property type="entry name" value="Peptidase_C19_UCH"/>
</dbReference>
<dbReference type="CDD" id="cd02674">
    <property type="entry name" value="Peptidase_C19R"/>
    <property type="match status" value="1"/>
</dbReference>
<evidence type="ECO:0000313" key="5">
    <source>
        <dbReference type="Proteomes" id="UP001235939"/>
    </source>
</evidence>